<dbReference type="SUPFAM" id="SSF56219">
    <property type="entry name" value="DNase I-like"/>
    <property type="match status" value="1"/>
</dbReference>
<evidence type="ECO:0000313" key="3">
    <source>
        <dbReference type="RefSeq" id="XP_021860628.2"/>
    </source>
</evidence>
<dbReference type="InterPro" id="IPR005135">
    <property type="entry name" value="Endo/exonuclease/phosphatase"/>
</dbReference>
<dbReference type="AlphaFoldDB" id="A0A9R0J516"/>
<dbReference type="RefSeq" id="XP_021860628.2">
    <property type="nucleotide sequence ID" value="XM_022004936.2"/>
</dbReference>
<protein>
    <recommendedName>
        <fullName evidence="1">Endonuclease/exonuclease/phosphatase domain-containing protein</fullName>
    </recommendedName>
</protein>
<dbReference type="Pfam" id="PF03372">
    <property type="entry name" value="Exo_endo_phos"/>
    <property type="match status" value="1"/>
</dbReference>
<proteinExistence type="predicted"/>
<dbReference type="PANTHER" id="PTHR33710:SF80">
    <property type="entry name" value="ENDONUCLEASE_EXONUCLEASE_PHOSPHATASE"/>
    <property type="match status" value="1"/>
</dbReference>
<evidence type="ECO:0000259" key="1">
    <source>
        <dbReference type="Pfam" id="PF03372"/>
    </source>
</evidence>
<dbReference type="GeneID" id="110799653"/>
<evidence type="ECO:0000313" key="2">
    <source>
        <dbReference type="Proteomes" id="UP000813463"/>
    </source>
</evidence>
<dbReference type="InterPro" id="IPR036691">
    <property type="entry name" value="Endo/exonu/phosph_ase_sf"/>
</dbReference>
<organism evidence="2 3">
    <name type="scientific">Spinacia oleracea</name>
    <name type="common">Spinach</name>
    <dbReference type="NCBI Taxonomy" id="3562"/>
    <lineage>
        <taxon>Eukaryota</taxon>
        <taxon>Viridiplantae</taxon>
        <taxon>Streptophyta</taxon>
        <taxon>Embryophyta</taxon>
        <taxon>Tracheophyta</taxon>
        <taxon>Spermatophyta</taxon>
        <taxon>Magnoliopsida</taxon>
        <taxon>eudicotyledons</taxon>
        <taxon>Gunneridae</taxon>
        <taxon>Pentapetalae</taxon>
        <taxon>Caryophyllales</taxon>
        <taxon>Chenopodiaceae</taxon>
        <taxon>Chenopodioideae</taxon>
        <taxon>Anserineae</taxon>
        <taxon>Spinacia</taxon>
    </lineage>
</organism>
<accession>A0A9R0J516</accession>
<reference evidence="2" key="1">
    <citation type="journal article" date="2021" name="Nat. Commun.">
        <title>Genomic analyses provide insights into spinach domestication and the genetic basis of agronomic traits.</title>
        <authorList>
            <person name="Cai X."/>
            <person name="Sun X."/>
            <person name="Xu C."/>
            <person name="Sun H."/>
            <person name="Wang X."/>
            <person name="Ge C."/>
            <person name="Zhang Z."/>
            <person name="Wang Q."/>
            <person name="Fei Z."/>
            <person name="Jiao C."/>
            <person name="Wang Q."/>
        </authorList>
    </citation>
    <scope>NUCLEOTIDE SEQUENCE [LARGE SCALE GENOMIC DNA]</scope>
    <source>
        <strain evidence="2">cv. Varoflay</strain>
    </source>
</reference>
<keyword evidence="2" id="KW-1185">Reference proteome</keyword>
<dbReference type="PANTHER" id="PTHR33710">
    <property type="entry name" value="BNAC02G09200D PROTEIN"/>
    <property type="match status" value="1"/>
</dbReference>
<name>A0A9R0J516_SPIOL</name>
<feature type="domain" description="Endonuclease/exonuclease/phosphatase" evidence="1">
    <location>
        <begin position="79"/>
        <end position="248"/>
    </location>
</feature>
<gene>
    <name evidence="3" type="primary">LOC110799653</name>
</gene>
<reference evidence="3" key="2">
    <citation type="submission" date="2025-08" db="UniProtKB">
        <authorList>
            <consortium name="RefSeq"/>
        </authorList>
    </citation>
    <scope>IDENTIFICATION</scope>
    <source>
        <tissue evidence="3">Leaf</tissue>
    </source>
</reference>
<sequence>MVKVETSNGMDTTMDVVITPKSPVQDEGWRVVSRRRRVTRSPVHSTGLAQVGYAVEESGDVGGNCNKIQKKFGSLWQWDFNYSHSPRGRIWLGWKHAVVTVQILQKTEQMIHTLVTAKSGQFSTYFTPVYGLHTIDTRKPLWVDLTNLGSVITDSWLVMGDFNSILYSDDRLNGSIVTATETRDFEACIDGAALAELKSCGHFYSWSNKGQGEFRISSRIDRAFGKASWNLSVTNAIVDYLNPGLSDHSPLLLSCNVNVCTGGRPFKFFNYMADHPNFLQTVQVGWSTRVWAKLKVVKQGLKHLHEKEFAKQEDIIDQIRTELSVVQTQLADNSSDEVLLWTGKECTEQLKKFLHMQESAYRQKSRI</sequence>
<dbReference type="Gene3D" id="3.60.10.10">
    <property type="entry name" value="Endonuclease/exonuclease/phosphatase"/>
    <property type="match status" value="1"/>
</dbReference>
<dbReference type="KEGG" id="soe:110799653"/>
<dbReference type="Proteomes" id="UP000813463">
    <property type="component" value="Chromosome 6"/>
</dbReference>